<feature type="transmembrane region" description="Helical" evidence="3">
    <location>
        <begin position="295"/>
        <end position="321"/>
    </location>
</feature>
<dbReference type="Proteomes" id="UP001174909">
    <property type="component" value="Unassembled WGS sequence"/>
</dbReference>
<dbReference type="InterPro" id="IPR007110">
    <property type="entry name" value="Ig-like_dom"/>
</dbReference>
<protein>
    <submittedName>
        <fullName evidence="6">Titin</fullName>
    </submittedName>
</protein>
<dbReference type="PANTHER" id="PTHR44170">
    <property type="entry name" value="PROTEIN SIDEKICK"/>
    <property type="match status" value="1"/>
</dbReference>
<sequence>MYLQWFNPSAGLGNPPLSSHVVRVQEVGGEVEERTFDSSEGEANVTDLLPGTQYIFSAVAVSQFEDLRATSPPSNSDSGTTTLTVPAPVCSDVPEVEDTRLAVRWTYRHMGGAPITSVDVYFTTTTDSTRVSFSDDPQAVLGEVGAREREDTIPLPEAGFTYLFSVTATNSQGTSAVDCPPLTLDIGIPARPDPPVVESVAGGSVDVRLSTLHSGVRDSSTDQFQFILLIRDVSDMGGTPIEVVVSQGSCGGVCRGSPPTDTDSPLSLETLIPFTLVFTNSDCSSNSLFTEGIGVGFAVGAMTTAIVFAIVFIAICFVFKLRKSTGDREVPMEANLAYGLYTRPHNTSSRECQFSVTTDPVPGVNGYFPGTQNITFSCQVNEGGSRRATVWSIQTSLDREEGRPPRRITSGSDSNLLLSSQGTLGISGIPDTSILTIVSLTEDLDTTIIFCAFEEPLANFTVRIYYPPVLTDRGEVRKRENEELSMDMAEPGNPLAFPFPSQVSWTKDGEDVAGGSSTRVFNYSSIFIGSVQPSDSGLYVLSATNYQLNGGPLLGSATASLTLNVLFGAGISGPGSEIVAVVEGESATLVCGTGLSGNPLPTLTWTDNTGREVVEEGRIALNTVREVVSLTLSSTAQIDTGYWNCSAQVYDGANVVGQPVGRDIRLVVVVPPVAPVDLSIKEIGATWIYLQWFNPSAGLSNPPLSSHVVRVQEVGGEVEERTFDSSEGEANVTDLLPGTQYTFSAVAVSQFEDLRATSPPSNSDSGTTNVTVPAPVCSGVPEVEDTRLVVRWTYRHMGGAPITSVDVYFTTTTDSTRVSFSDDSQAVLGEVGAREREDSIPLPEAGFTYLFSVTATNSQGTSAVDCPPLTPDIGVPGRPDPPKVYTTTRGVAFVTVHTPHSGLRGNSTDKLQFILLIRDVSDMGGTPIEVVVSQGSCGGGVCRGSVSLASGERGLEEGATYIVSVSASNRYGQSSESGNSDPFTLVFTNSDCSSNSLFTEGIGVGFAVGAMTTAIVFAIVFIAICFVFKLRKSTGDREMPMEANLAYELHTTPHTISSSEGQTVVYEEVGKI</sequence>
<name>A0AA35TBC2_GEOBA</name>
<feature type="domain" description="Fibronectin type-III" evidence="5">
    <location>
        <begin position="1"/>
        <end position="87"/>
    </location>
</feature>
<proteinExistence type="predicted"/>
<feature type="domain" description="Ig-like" evidence="4">
    <location>
        <begin position="467"/>
        <end position="562"/>
    </location>
</feature>
<dbReference type="CDD" id="cd00063">
    <property type="entry name" value="FN3"/>
    <property type="match status" value="2"/>
</dbReference>
<dbReference type="PANTHER" id="PTHR44170:SF54">
    <property type="entry name" value="FI24025P1"/>
    <property type="match status" value="1"/>
</dbReference>
<dbReference type="SMART" id="SM00060">
    <property type="entry name" value="FN3"/>
    <property type="match status" value="5"/>
</dbReference>
<feature type="transmembrane region" description="Helical" evidence="3">
    <location>
        <begin position="1002"/>
        <end position="1028"/>
    </location>
</feature>
<dbReference type="InterPro" id="IPR003961">
    <property type="entry name" value="FN3_dom"/>
</dbReference>
<comment type="caution">
    <text evidence="6">The sequence shown here is derived from an EMBL/GenBank/DDBJ whole genome shotgun (WGS) entry which is preliminary data.</text>
</comment>
<evidence type="ECO:0000259" key="4">
    <source>
        <dbReference type="PROSITE" id="PS50835"/>
    </source>
</evidence>
<dbReference type="EMBL" id="CASHTH010003429">
    <property type="protein sequence ID" value="CAI8044863.1"/>
    <property type="molecule type" value="Genomic_DNA"/>
</dbReference>
<dbReference type="PROSITE" id="PS50853">
    <property type="entry name" value="FN3"/>
    <property type="match status" value="2"/>
</dbReference>
<accession>A0AA35TBC2</accession>
<keyword evidence="3" id="KW-0812">Transmembrane</keyword>
<feature type="domain" description="Fibronectin type-III" evidence="5">
    <location>
        <begin position="674"/>
        <end position="771"/>
    </location>
</feature>
<dbReference type="SMART" id="SM00409">
    <property type="entry name" value="IG"/>
    <property type="match status" value="3"/>
</dbReference>
<keyword evidence="3" id="KW-0472">Membrane</keyword>
<dbReference type="Gene3D" id="2.60.40.10">
    <property type="entry name" value="Immunoglobulins"/>
    <property type="match status" value="5"/>
</dbReference>
<evidence type="ECO:0000259" key="5">
    <source>
        <dbReference type="PROSITE" id="PS50853"/>
    </source>
</evidence>
<evidence type="ECO:0000313" key="6">
    <source>
        <dbReference type="EMBL" id="CAI8044863.1"/>
    </source>
</evidence>
<keyword evidence="1" id="KW-0677">Repeat</keyword>
<evidence type="ECO:0000256" key="2">
    <source>
        <dbReference type="ARBA" id="ARBA00023157"/>
    </source>
</evidence>
<dbReference type="InterPro" id="IPR036116">
    <property type="entry name" value="FN3_sf"/>
</dbReference>
<reference evidence="6" key="1">
    <citation type="submission" date="2023-03" db="EMBL/GenBank/DDBJ databases">
        <authorList>
            <person name="Steffen K."/>
            <person name="Cardenas P."/>
        </authorList>
    </citation>
    <scope>NUCLEOTIDE SEQUENCE</scope>
</reference>
<gene>
    <name evidence="6" type="ORF">GBAR_LOCUS24852</name>
</gene>
<keyword evidence="2" id="KW-1015">Disulfide bond</keyword>
<dbReference type="SUPFAM" id="SSF48726">
    <property type="entry name" value="Immunoglobulin"/>
    <property type="match status" value="2"/>
</dbReference>
<feature type="domain" description="Ig-like" evidence="4">
    <location>
        <begin position="574"/>
        <end position="656"/>
    </location>
</feature>
<dbReference type="Pfam" id="PF00041">
    <property type="entry name" value="fn3"/>
    <property type="match status" value="1"/>
</dbReference>
<keyword evidence="3" id="KW-1133">Transmembrane helix</keyword>
<evidence type="ECO:0000256" key="3">
    <source>
        <dbReference type="SAM" id="Phobius"/>
    </source>
</evidence>
<evidence type="ECO:0000256" key="1">
    <source>
        <dbReference type="ARBA" id="ARBA00022737"/>
    </source>
</evidence>
<organism evidence="6 7">
    <name type="scientific">Geodia barretti</name>
    <name type="common">Barrett's horny sponge</name>
    <dbReference type="NCBI Taxonomy" id="519541"/>
    <lineage>
        <taxon>Eukaryota</taxon>
        <taxon>Metazoa</taxon>
        <taxon>Porifera</taxon>
        <taxon>Demospongiae</taxon>
        <taxon>Heteroscleromorpha</taxon>
        <taxon>Tetractinellida</taxon>
        <taxon>Astrophorina</taxon>
        <taxon>Geodiidae</taxon>
        <taxon>Geodia</taxon>
    </lineage>
</organism>
<dbReference type="Pfam" id="PF13927">
    <property type="entry name" value="Ig_3"/>
    <property type="match status" value="1"/>
</dbReference>
<keyword evidence="7" id="KW-1185">Reference proteome</keyword>
<evidence type="ECO:0000313" key="7">
    <source>
        <dbReference type="Proteomes" id="UP001174909"/>
    </source>
</evidence>
<dbReference type="SUPFAM" id="SSF49265">
    <property type="entry name" value="Fibronectin type III"/>
    <property type="match status" value="3"/>
</dbReference>
<dbReference type="InterPro" id="IPR036179">
    <property type="entry name" value="Ig-like_dom_sf"/>
</dbReference>
<dbReference type="InterPro" id="IPR013783">
    <property type="entry name" value="Ig-like_fold"/>
</dbReference>
<dbReference type="InterPro" id="IPR003599">
    <property type="entry name" value="Ig_sub"/>
</dbReference>
<dbReference type="GO" id="GO:0098609">
    <property type="term" value="P:cell-cell adhesion"/>
    <property type="evidence" value="ECO:0007669"/>
    <property type="project" value="TreeGrafter"/>
</dbReference>
<dbReference type="PROSITE" id="PS50835">
    <property type="entry name" value="IG_LIKE"/>
    <property type="match status" value="2"/>
</dbReference>
<dbReference type="AlphaFoldDB" id="A0AA35TBC2"/>